<evidence type="ECO:0000313" key="3">
    <source>
        <dbReference type="Proteomes" id="UP000199652"/>
    </source>
</evidence>
<dbReference type="AlphaFoldDB" id="A0A1H3EGJ0"/>
<dbReference type="OrthoDB" id="159408at2"/>
<name>A0A1H3EGJ0_EUBBA</name>
<dbReference type="InterPro" id="IPR024264">
    <property type="entry name" value="DUF3786"/>
</dbReference>
<dbReference type="EMBL" id="FNOU01000007">
    <property type="protein sequence ID" value="SDX77856.1"/>
    <property type="molecule type" value="Genomic_DNA"/>
</dbReference>
<proteinExistence type="predicted"/>
<feature type="domain" description="DUF3786" evidence="1">
    <location>
        <begin position="32"/>
        <end position="206"/>
    </location>
</feature>
<reference evidence="3" key="1">
    <citation type="submission" date="2016-10" db="EMBL/GenBank/DDBJ databases">
        <authorList>
            <person name="Varghese N."/>
            <person name="Submissions S."/>
        </authorList>
    </citation>
    <scope>NUCLEOTIDE SEQUENCE [LARGE SCALE GENOMIC DNA]</scope>
    <source>
        <strain evidence="3">VPI 5359</strain>
    </source>
</reference>
<dbReference type="STRING" id="1528.SAMN04488579_10757"/>
<dbReference type="Pfam" id="PF12654">
    <property type="entry name" value="DUF3786"/>
    <property type="match status" value="1"/>
</dbReference>
<evidence type="ECO:0000313" key="2">
    <source>
        <dbReference type="EMBL" id="SDX77856.1"/>
    </source>
</evidence>
<protein>
    <recommendedName>
        <fullName evidence="1">DUF3786 domain-containing protein</fullName>
    </recommendedName>
</protein>
<keyword evidence="3" id="KW-1185">Reference proteome</keyword>
<dbReference type="RefSeq" id="WP_090244411.1">
    <property type="nucleotide sequence ID" value="NZ_FNOU01000007.1"/>
</dbReference>
<dbReference type="Proteomes" id="UP000199652">
    <property type="component" value="Unassembled WGS sequence"/>
</dbReference>
<gene>
    <name evidence="2" type="ORF">SAMN04488579_10757</name>
</gene>
<sequence>MIDRKAILEAVEEHRKDKVPLEHYRSLLGQHDPQEMAAGSSCPYDEAEKSFDVVLMGKHYFVSYPKGIITMEDGTECQDMHMMTLILRYLENAKPMEPTGANIAYRDISGGNHYFKTFEGRCLKRLAFSFGHNPGGFKKAMAAVGAELVKGGDLAYRFRFIGNRYVTAILWLADEEFPPEAQVLFDENVLTAFDAEDLAVVGDVFISELKAYTK</sequence>
<accession>A0A1H3EGJ0</accession>
<organism evidence="2 3">
    <name type="scientific">Eubacterium barkeri</name>
    <name type="common">Clostridium barkeri</name>
    <dbReference type="NCBI Taxonomy" id="1528"/>
    <lineage>
        <taxon>Bacteria</taxon>
        <taxon>Bacillati</taxon>
        <taxon>Bacillota</taxon>
        <taxon>Clostridia</taxon>
        <taxon>Eubacteriales</taxon>
        <taxon>Eubacteriaceae</taxon>
        <taxon>Eubacterium</taxon>
    </lineage>
</organism>
<evidence type="ECO:0000259" key="1">
    <source>
        <dbReference type="Pfam" id="PF12654"/>
    </source>
</evidence>